<dbReference type="Proteomes" id="UP000323142">
    <property type="component" value="Unassembled WGS sequence"/>
</dbReference>
<dbReference type="Gene3D" id="3.40.50.1110">
    <property type="entry name" value="SGNH hydrolase"/>
    <property type="match status" value="1"/>
</dbReference>
<protein>
    <recommendedName>
        <fullName evidence="1">SGNH hydrolase-type esterase domain-containing protein</fullName>
    </recommendedName>
</protein>
<name>A0A5B2VFC1_9HYPH</name>
<dbReference type="InterPro" id="IPR051532">
    <property type="entry name" value="Ester_Hydrolysis_Enzymes"/>
</dbReference>
<evidence type="ECO:0000259" key="1">
    <source>
        <dbReference type="Pfam" id="PF13472"/>
    </source>
</evidence>
<feature type="domain" description="SGNH hydrolase-type esterase" evidence="1">
    <location>
        <begin position="42"/>
        <end position="234"/>
    </location>
</feature>
<keyword evidence="3" id="KW-1185">Reference proteome</keyword>
<evidence type="ECO:0000313" key="2">
    <source>
        <dbReference type="EMBL" id="KAA2237654.1"/>
    </source>
</evidence>
<dbReference type="InterPro" id="IPR013830">
    <property type="entry name" value="SGNH_hydro"/>
</dbReference>
<reference evidence="2 3" key="1">
    <citation type="submission" date="2019-09" db="EMBL/GenBank/DDBJ databases">
        <title>Salinarimonas rosea gen. nov., sp. nov., a new member of the a-2 subgroup of the Proteobacteria.</title>
        <authorList>
            <person name="Liu J."/>
        </authorList>
    </citation>
    <scope>NUCLEOTIDE SEQUENCE [LARGE SCALE GENOMIC DNA]</scope>
    <source>
        <strain evidence="2 3">BN140002</strain>
    </source>
</reference>
<dbReference type="SUPFAM" id="SSF52266">
    <property type="entry name" value="SGNH hydrolase"/>
    <property type="match status" value="1"/>
</dbReference>
<reference evidence="2 3" key="2">
    <citation type="submission" date="2019-09" db="EMBL/GenBank/DDBJ databases">
        <authorList>
            <person name="Jin C."/>
        </authorList>
    </citation>
    <scope>NUCLEOTIDE SEQUENCE [LARGE SCALE GENOMIC DNA]</scope>
    <source>
        <strain evidence="2 3">BN140002</strain>
    </source>
</reference>
<dbReference type="PANTHER" id="PTHR30383">
    <property type="entry name" value="THIOESTERASE 1/PROTEASE 1/LYSOPHOSPHOLIPASE L1"/>
    <property type="match status" value="1"/>
</dbReference>
<evidence type="ECO:0000313" key="3">
    <source>
        <dbReference type="Proteomes" id="UP000323142"/>
    </source>
</evidence>
<gene>
    <name evidence="2" type="ORF">F0L46_08210</name>
</gene>
<dbReference type="OrthoDB" id="8401995at2"/>
<dbReference type="InterPro" id="IPR036514">
    <property type="entry name" value="SGNH_hydro_sf"/>
</dbReference>
<dbReference type="PANTHER" id="PTHR30383:SF5">
    <property type="entry name" value="SGNH HYDROLASE-TYPE ESTERASE DOMAIN-CONTAINING PROTEIN"/>
    <property type="match status" value="1"/>
</dbReference>
<dbReference type="EMBL" id="VUOA01000018">
    <property type="protein sequence ID" value="KAA2237654.1"/>
    <property type="molecule type" value="Genomic_DNA"/>
</dbReference>
<dbReference type="GO" id="GO:0004622">
    <property type="term" value="F:phosphatidylcholine lysophospholipase activity"/>
    <property type="evidence" value="ECO:0007669"/>
    <property type="project" value="TreeGrafter"/>
</dbReference>
<dbReference type="AlphaFoldDB" id="A0A5B2VFC1"/>
<dbReference type="Pfam" id="PF13472">
    <property type="entry name" value="Lipase_GDSL_2"/>
    <property type="match status" value="1"/>
</dbReference>
<sequence>MGGTIVPPYSRQLIAPSGSNTMRSPREWLTDIRAVNGPVLAVLGDSISARASTLSGTRKSYNSIGIPTWLNILSGQRFNFPLANNFGVSGDRIDQIAARVPNVIAARPDICLVLAGTNDITQNTPLATMQSGMTAILRDLLDAGILPIVIPILPRVTSGGASTTGAQKRRLASFNTWLAELCYGRADLVAAAGLTPRRLPIFVETRRALTDYTSATGEPLAGMLLDGLHPTAQGVYYVATAILAVLDRLFPPRPTTLADVLDIYDATDNLTGNRLISGSNNYGLMAGTGGTLVTATGLVPTGAVATFWRAARAIGAGNGSTLVLAKENPRTDGLGNGERQRMTVTLGGSGGLASEKYAFYVSGVTSGFAAGDVVFAEIAYELVGTPLNVQAILTEITETGPASPQTAQDGCYDTTVGGTHVFPNVPHKGVLRTPPITLQPGFTGLNIGAVVLMNAVSNIGSADIYWSDYSLRKIA</sequence>
<comment type="caution">
    <text evidence="2">The sequence shown here is derived from an EMBL/GenBank/DDBJ whole genome shotgun (WGS) entry which is preliminary data.</text>
</comment>
<proteinExistence type="predicted"/>
<accession>A0A5B2VFC1</accession>
<organism evidence="2 3">
    <name type="scientific">Salinarimonas soli</name>
    <dbReference type="NCBI Taxonomy" id="1638099"/>
    <lineage>
        <taxon>Bacteria</taxon>
        <taxon>Pseudomonadati</taxon>
        <taxon>Pseudomonadota</taxon>
        <taxon>Alphaproteobacteria</taxon>
        <taxon>Hyphomicrobiales</taxon>
        <taxon>Salinarimonadaceae</taxon>
        <taxon>Salinarimonas</taxon>
    </lineage>
</organism>
<dbReference type="RefSeq" id="WP_149816593.1">
    <property type="nucleotide sequence ID" value="NZ_VUOA01000018.1"/>
</dbReference>